<proteinExistence type="predicted"/>
<dbReference type="OrthoDB" id="7745462at2"/>
<accession>A0A1H3LKW2</accession>
<sequence>MIITRKDYSRAVGVCIETAARRLKAVPSQCGDRRACVYELRAALPTLWPKEVEAGAVERLVAAAAPPEDRLYVGPDALEGARSFIQWLPAQEMRDRLAEIQSDFISGIAASPVCGGPVIRDLENLRTLIAIQPDSMKYILVGGQVPTLDRLAPAFAIINAKFQMELVA</sequence>
<name>A0A1H3LKW2_9RHOB</name>
<dbReference type="STRING" id="321339.SAMN05444340_11373"/>
<keyword evidence="2" id="KW-1185">Reference proteome</keyword>
<dbReference type="EMBL" id="FNPF01000013">
    <property type="protein sequence ID" value="SDY65041.1"/>
    <property type="molecule type" value="Genomic_DNA"/>
</dbReference>
<evidence type="ECO:0000313" key="2">
    <source>
        <dbReference type="Proteomes" id="UP000199286"/>
    </source>
</evidence>
<dbReference type="RefSeq" id="WP_089884347.1">
    <property type="nucleotide sequence ID" value="NZ_FNPF01000013.1"/>
</dbReference>
<evidence type="ECO:0000313" key="1">
    <source>
        <dbReference type="EMBL" id="SDY65041.1"/>
    </source>
</evidence>
<organism evidence="1 2">
    <name type="scientific">Citreimonas salinaria</name>
    <dbReference type="NCBI Taxonomy" id="321339"/>
    <lineage>
        <taxon>Bacteria</taxon>
        <taxon>Pseudomonadati</taxon>
        <taxon>Pseudomonadota</taxon>
        <taxon>Alphaproteobacteria</taxon>
        <taxon>Rhodobacterales</taxon>
        <taxon>Roseobacteraceae</taxon>
        <taxon>Citreimonas</taxon>
    </lineage>
</organism>
<protein>
    <submittedName>
        <fullName evidence="1">Uncharacterized protein</fullName>
    </submittedName>
</protein>
<gene>
    <name evidence="1" type="ORF">SAMN05444340_11373</name>
</gene>
<dbReference type="AlphaFoldDB" id="A0A1H3LKW2"/>
<dbReference type="Proteomes" id="UP000199286">
    <property type="component" value="Unassembled WGS sequence"/>
</dbReference>
<reference evidence="1 2" key="1">
    <citation type="submission" date="2016-10" db="EMBL/GenBank/DDBJ databases">
        <authorList>
            <person name="de Groot N.N."/>
        </authorList>
    </citation>
    <scope>NUCLEOTIDE SEQUENCE [LARGE SCALE GENOMIC DNA]</scope>
    <source>
        <strain evidence="1 2">DSM 26880</strain>
    </source>
</reference>